<comment type="caution">
    <text evidence="2">The sequence shown here is derived from an EMBL/GenBank/DDBJ whole genome shotgun (WGS) entry which is preliminary data.</text>
</comment>
<dbReference type="Proteomes" id="UP000004947">
    <property type="component" value="Unassembled WGS sequence"/>
</dbReference>
<feature type="region of interest" description="Disordered" evidence="1">
    <location>
        <begin position="1"/>
        <end position="21"/>
    </location>
</feature>
<accession>A6DJ31</accession>
<organism evidence="2 3">
    <name type="scientific">Lentisphaera araneosa HTCC2155</name>
    <dbReference type="NCBI Taxonomy" id="313628"/>
    <lineage>
        <taxon>Bacteria</taxon>
        <taxon>Pseudomonadati</taxon>
        <taxon>Lentisphaerota</taxon>
        <taxon>Lentisphaeria</taxon>
        <taxon>Lentisphaerales</taxon>
        <taxon>Lentisphaeraceae</taxon>
        <taxon>Lentisphaera</taxon>
    </lineage>
</organism>
<name>A6DJ31_9BACT</name>
<reference evidence="2 3" key="1">
    <citation type="journal article" date="2010" name="J. Bacteriol.">
        <title>Genome sequence of Lentisphaera araneosa HTCC2155T, the type species of the order Lentisphaerales in the phylum Lentisphaerae.</title>
        <authorList>
            <person name="Thrash J.C."/>
            <person name="Cho J.C."/>
            <person name="Vergin K.L."/>
            <person name="Morris R.M."/>
            <person name="Giovannoni S.J."/>
        </authorList>
    </citation>
    <scope>NUCLEOTIDE SEQUENCE [LARGE SCALE GENOMIC DNA]</scope>
    <source>
        <strain evidence="2 3">HTCC2155</strain>
    </source>
</reference>
<evidence type="ECO:0000256" key="1">
    <source>
        <dbReference type="SAM" id="MobiDB-lite"/>
    </source>
</evidence>
<proteinExistence type="predicted"/>
<gene>
    <name evidence="2" type="ORF">LNTAR_11141</name>
</gene>
<dbReference type="AlphaFoldDB" id="A6DJ31"/>
<evidence type="ECO:0000313" key="3">
    <source>
        <dbReference type="Proteomes" id="UP000004947"/>
    </source>
</evidence>
<protein>
    <submittedName>
        <fullName evidence="2">Uncharacterized protein</fullName>
    </submittedName>
</protein>
<keyword evidence="3" id="KW-1185">Reference proteome</keyword>
<evidence type="ECO:0000313" key="2">
    <source>
        <dbReference type="EMBL" id="EDM28467.1"/>
    </source>
</evidence>
<dbReference type="EMBL" id="ABCK01000005">
    <property type="protein sequence ID" value="EDM28467.1"/>
    <property type="molecule type" value="Genomic_DNA"/>
</dbReference>
<sequence length="21" mass="2608">MDDFNSRIKKQRDIKEKPYVP</sequence>